<dbReference type="PROSITE" id="PS50200">
    <property type="entry name" value="RA"/>
    <property type="match status" value="1"/>
</dbReference>
<keyword evidence="4" id="KW-1185">Reference proteome</keyword>
<organism evidence="3">
    <name type="scientific">Medioppia subpectinata</name>
    <dbReference type="NCBI Taxonomy" id="1979941"/>
    <lineage>
        <taxon>Eukaryota</taxon>
        <taxon>Metazoa</taxon>
        <taxon>Ecdysozoa</taxon>
        <taxon>Arthropoda</taxon>
        <taxon>Chelicerata</taxon>
        <taxon>Arachnida</taxon>
        <taxon>Acari</taxon>
        <taxon>Acariformes</taxon>
        <taxon>Sarcoptiformes</taxon>
        <taxon>Oribatida</taxon>
        <taxon>Brachypylina</taxon>
        <taxon>Oppioidea</taxon>
        <taxon>Oppiidae</taxon>
        <taxon>Medioppia</taxon>
    </lineage>
</organism>
<evidence type="ECO:0000256" key="1">
    <source>
        <dbReference type="SAM" id="MobiDB-lite"/>
    </source>
</evidence>
<feature type="compositionally biased region" description="Basic and acidic residues" evidence="1">
    <location>
        <begin position="130"/>
        <end position="142"/>
    </location>
</feature>
<feature type="compositionally biased region" description="Polar residues" evidence="1">
    <location>
        <begin position="145"/>
        <end position="155"/>
    </location>
</feature>
<dbReference type="FunFam" id="3.10.20.90:FF:000238">
    <property type="entry name" value="Phosphoinositide phospholipase C"/>
    <property type="match status" value="1"/>
</dbReference>
<dbReference type="InterPro" id="IPR000159">
    <property type="entry name" value="RA_dom"/>
</dbReference>
<feature type="domain" description="Ras-associating" evidence="2">
    <location>
        <begin position="29"/>
        <end position="116"/>
    </location>
</feature>
<dbReference type="EMBL" id="OC892748">
    <property type="protein sequence ID" value="CAD7646878.1"/>
    <property type="molecule type" value="Genomic_DNA"/>
</dbReference>
<dbReference type="Pfam" id="PF00788">
    <property type="entry name" value="RA"/>
    <property type="match status" value="1"/>
</dbReference>
<dbReference type="SUPFAM" id="SSF54236">
    <property type="entry name" value="Ubiquitin-like"/>
    <property type="match status" value="1"/>
</dbReference>
<dbReference type="SMART" id="SM00314">
    <property type="entry name" value="RA"/>
    <property type="match status" value="1"/>
</dbReference>
<dbReference type="AlphaFoldDB" id="A0A7R9QJ83"/>
<evidence type="ECO:0000313" key="3">
    <source>
        <dbReference type="EMBL" id="CAD7646878.1"/>
    </source>
</evidence>
<feature type="non-terminal residue" evidence="3">
    <location>
        <position position="1"/>
    </location>
</feature>
<dbReference type="GO" id="GO:0007165">
    <property type="term" value="P:signal transduction"/>
    <property type="evidence" value="ECO:0007669"/>
    <property type="project" value="InterPro"/>
</dbReference>
<evidence type="ECO:0000313" key="4">
    <source>
        <dbReference type="Proteomes" id="UP000759131"/>
    </source>
</evidence>
<dbReference type="CDD" id="cd17114">
    <property type="entry name" value="RA_PLC-epsilon"/>
    <property type="match status" value="1"/>
</dbReference>
<dbReference type="Gene3D" id="3.10.20.90">
    <property type="entry name" value="Phosphatidylinositol 3-kinase Catalytic Subunit, Chain A, domain 1"/>
    <property type="match status" value="1"/>
</dbReference>
<protein>
    <recommendedName>
        <fullName evidence="2">Ras-associating domain-containing protein</fullName>
    </recommendedName>
</protein>
<dbReference type="Proteomes" id="UP000759131">
    <property type="component" value="Unassembled WGS sequence"/>
</dbReference>
<gene>
    <name evidence="3" type="ORF">OSB1V03_LOCUS21183</name>
</gene>
<name>A0A7R9QJ83_9ACAR</name>
<proteinExistence type="predicted"/>
<feature type="region of interest" description="Disordered" evidence="1">
    <location>
        <begin position="129"/>
        <end position="155"/>
    </location>
</feature>
<dbReference type="InterPro" id="IPR029071">
    <property type="entry name" value="Ubiquitin-like_domsf"/>
</dbReference>
<accession>A0A7R9QJ83</accession>
<evidence type="ECO:0000259" key="2">
    <source>
        <dbReference type="PROSITE" id="PS50200"/>
    </source>
</evidence>
<dbReference type="OrthoDB" id="269822at2759"/>
<sequence length="155" mass="17423">MDSRLGDSIVGSAPVRRRMFFLVIHGVVADEPSTILKITQDSTAHDVIGQALAKANKPPESATEYVLIEEVQRGWDKRRLNDRHCTQRILDVGERPLEAQSLWKGDGRFVLKRVADDPSSRAWMSSIRSAQKDRGLRQRAADGTDVQSTDQLNRE</sequence>
<dbReference type="EMBL" id="CAJPIZ010038173">
    <property type="protein sequence ID" value="CAG2121237.1"/>
    <property type="molecule type" value="Genomic_DNA"/>
</dbReference>
<reference evidence="3" key="1">
    <citation type="submission" date="2020-11" db="EMBL/GenBank/DDBJ databases">
        <authorList>
            <person name="Tran Van P."/>
        </authorList>
    </citation>
    <scope>NUCLEOTIDE SEQUENCE</scope>
</reference>